<feature type="chain" id="PRO_5014190389" evidence="1">
    <location>
        <begin position="23"/>
        <end position="184"/>
    </location>
</feature>
<organism evidence="2 3">
    <name type="scientific">Brumimicrobium salinarum</name>
    <dbReference type="NCBI Taxonomy" id="2058658"/>
    <lineage>
        <taxon>Bacteria</taxon>
        <taxon>Pseudomonadati</taxon>
        <taxon>Bacteroidota</taxon>
        <taxon>Flavobacteriia</taxon>
        <taxon>Flavobacteriales</taxon>
        <taxon>Crocinitomicaceae</taxon>
        <taxon>Brumimicrobium</taxon>
    </lineage>
</organism>
<sequence length="184" mass="21456">MRLVFILFLLTVSLLASCTAKKKEFFNFDYLQTKLIDNHNIDISKALVTAHNLSNEQIDSIETAIMIHSDYSYVKSLFYEDINSQITGTDIKLEQTLIYISESFNKSTLKSLYDKGELKDKDYEETIEYIDFIRDGLIESPFFNARLFQENLEYMHSIGALTEREYSELILTNFLAFNIDFLFG</sequence>
<accession>A0A2I0R5E9</accession>
<gene>
    <name evidence="2" type="ORF">CW751_00280</name>
</gene>
<evidence type="ECO:0000313" key="3">
    <source>
        <dbReference type="Proteomes" id="UP000236654"/>
    </source>
</evidence>
<dbReference type="EMBL" id="PJNI01000001">
    <property type="protein sequence ID" value="PKR81812.1"/>
    <property type="molecule type" value="Genomic_DNA"/>
</dbReference>
<dbReference type="AlphaFoldDB" id="A0A2I0R5E9"/>
<evidence type="ECO:0000313" key="2">
    <source>
        <dbReference type="EMBL" id="PKR81812.1"/>
    </source>
</evidence>
<dbReference type="Proteomes" id="UP000236654">
    <property type="component" value="Unassembled WGS sequence"/>
</dbReference>
<dbReference type="PROSITE" id="PS51257">
    <property type="entry name" value="PROKAR_LIPOPROTEIN"/>
    <property type="match status" value="1"/>
</dbReference>
<proteinExistence type="predicted"/>
<name>A0A2I0R5E9_9FLAO</name>
<reference evidence="2 3" key="1">
    <citation type="submission" date="2017-12" db="EMBL/GenBank/DDBJ databases">
        <title>The draft genome sequence of Brumimicrobium saltpan LHR20.</title>
        <authorList>
            <person name="Do Z.-J."/>
            <person name="Luo H.-R."/>
        </authorList>
    </citation>
    <scope>NUCLEOTIDE SEQUENCE [LARGE SCALE GENOMIC DNA]</scope>
    <source>
        <strain evidence="2 3">LHR20</strain>
    </source>
</reference>
<keyword evidence="1" id="KW-0732">Signal</keyword>
<feature type="signal peptide" evidence="1">
    <location>
        <begin position="1"/>
        <end position="22"/>
    </location>
</feature>
<protein>
    <submittedName>
        <fullName evidence="2">Uncharacterized protein</fullName>
    </submittedName>
</protein>
<comment type="caution">
    <text evidence="2">The sequence shown here is derived from an EMBL/GenBank/DDBJ whole genome shotgun (WGS) entry which is preliminary data.</text>
</comment>
<evidence type="ECO:0000256" key="1">
    <source>
        <dbReference type="SAM" id="SignalP"/>
    </source>
</evidence>
<keyword evidence="3" id="KW-1185">Reference proteome</keyword>
<dbReference type="RefSeq" id="WP_101332958.1">
    <property type="nucleotide sequence ID" value="NZ_PJNI01000001.1"/>
</dbReference>